<dbReference type="Proteomes" id="UP000682733">
    <property type="component" value="Unassembled WGS sequence"/>
</dbReference>
<evidence type="ECO:0000256" key="3">
    <source>
        <dbReference type="ARBA" id="ARBA00022692"/>
    </source>
</evidence>
<dbReference type="Proteomes" id="UP000677228">
    <property type="component" value="Unassembled WGS sequence"/>
</dbReference>
<keyword evidence="3 7" id="KW-0812">Transmembrane</keyword>
<reference evidence="9" key="1">
    <citation type="submission" date="2021-02" db="EMBL/GenBank/DDBJ databases">
        <authorList>
            <person name="Nowell W R."/>
        </authorList>
    </citation>
    <scope>NUCLEOTIDE SEQUENCE</scope>
</reference>
<dbReference type="PANTHER" id="PTHR21347:SF14">
    <property type="entry name" value="LIPID SCRAMBLASE CLPTM1-RELATED"/>
    <property type="match status" value="1"/>
</dbReference>
<feature type="compositionally biased region" description="Basic and acidic residues" evidence="6">
    <location>
        <begin position="1"/>
        <end position="11"/>
    </location>
</feature>
<accession>A0A8S2GIY1</accession>
<feature type="transmembrane region" description="Helical" evidence="7">
    <location>
        <begin position="285"/>
        <end position="305"/>
    </location>
</feature>
<evidence type="ECO:0000256" key="5">
    <source>
        <dbReference type="ARBA" id="ARBA00023136"/>
    </source>
</evidence>
<gene>
    <name evidence="8" type="ORF">OVA965_LOCUS593</name>
    <name evidence="9" type="ORF">TMI583_LOCUS593</name>
</gene>
<sequence>MSEDNERRDASGENTATDQLLMQRANSNTNTETSNNNTVAISQQGSGVAAVPQPAAPVPRRQSGWEVFFRRTPQNPATNSTLTPSFDGSGAFTPGNIFPKGSKLDMYVYITEDQIYNFNQTNEPFWLLENLEYGNWKAGPNRDGTFTKYGQIPISETVQNNGSLYLHVFVTEHGYTPNPYDGDAYSRRYSFSKTKHIEFDMLSGKYYPVLYLNDYWNLLSDYDPINNTIDALNLTLTYSPLQLWKWQMYISQHLRQSWYGNLLGDDESDDDQDAMKRALIETNPYLLIITICVSIVHTVFEILAFKN</sequence>
<dbReference type="InterPro" id="IPR008429">
    <property type="entry name" value="CLPTM1"/>
</dbReference>
<dbReference type="EMBL" id="CAJOBA010000085">
    <property type="protein sequence ID" value="CAF3502512.1"/>
    <property type="molecule type" value="Genomic_DNA"/>
</dbReference>
<dbReference type="PANTHER" id="PTHR21347">
    <property type="entry name" value="CLEFT LIP AND PALATE ASSOCIATED TRANSMEMBRANE PROTEIN-RELATED"/>
    <property type="match status" value="1"/>
</dbReference>
<dbReference type="Pfam" id="PF05602">
    <property type="entry name" value="CLPTM1"/>
    <property type="match status" value="2"/>
</dbReference>
<comment type="caution">
    <text evidence="9">The sequence shown here is derived from an EMBL/GenBank/DDBJ whole genome shotgun (WGS) entry which is preliminary data.</text>
</comment>
<comment type="similarity">
    <text evidence="2">Belongs to the CLPTM1 family.</text>
</comment>
<dbReference type="AlphaFoldDB" id="A0A8S2GIY1"/>
<evidence type="ECO:0000313" key="9">
    <source>
        <dbReference type="EMBL" id="CAF3502512.1"/>
    </source>
</evidence>
<feature type="region of interest" description="Disordered" evidence="6">
    <location>
        <begin position="1"/>
        <end position="20"/>
    </location>
</feature>
<evidence type="ECO:0000313" key="8">
    <source>
        <dbReference type="EMBL" id="CAF0728111.1"/>
    </source>
</evidence>
<evidence type="ECO:0000313" key="10">
    <source>
        <dbReference type="Proteomes" id="UP000682733"/>
    </source>
</evidence>
<dbReference type="EMBL" id="CAJNOK010000085">
    <property type="protein sequence ID" value="CAF0728111.1"/>
    <property type="molecule type" value="Genomic_DNA"/>
</dbReference>
<dbReference type="GO" id="GO:0016020">
    <property type="term" value="C:membrane"/>
    <property type="evidence" value="ECO:0007669"/>
    <property type="project" value="UniProtKB-SubCell"/>
</dbReference>
<protein>
    <submittedName>
        <fullName evidence="9">Uncharacterized protein</fullName>
    </submittedName>
</protein>
<keyword evidence="5 7" id="KW-0472">Membrane</keyword>
<proteinExistence type="inferred from homology"/>
<keyword evidence="4 7" id="KW-1133">Transmembrane helix</keyword>
<evidence type="ECO:0000256" key="4">
    <source>
        <dbReference type="ARBA" id="ARBA00022989"/>
    </source>
</evidence>
<evidence type="ECO:0000256" key="6">
    <source>
        <dbReference type="SAM" id="MobiDB-lite"/>
    </source>
</evidence>
<evidence type="ECO:0000256" key="1">
    <source>
        <dbReference type="ARBA" id="ARBA00004141"/>
    </source>
</evidence>
<feature type="non-terminal residue" evidence="9">
    <location>
        <position position="1"/>
    </location>
</feature>
<dbReference type="GO" id="GO:0012505">
    <property type="term" value="C:endomembrane system"/>
    <property type="evidence" value="ECO:0007669"/>
    <property type="project" value="TreeGrafter"/>
</dbReference>
<evidence type="ECO:0000256" key="2">
    <source>
        <dbReference type="ARBA" id="ARBA00009310"/>
    </source>
</evidence>
<evidence type="ECO:0000256" key="7">
    <source>
        <dbReference type="SAM" id="Phobius"/>
    </source>
</evidence>
<name>A0A8S2GIY1_9BILA</name>
<organism evidence="9 10">
    <name type="scientific">Didymodactylos carnosus</name>
    <dbReference type="NCBI Taxonomy" id="1234261"/>
    <lineage>
        <taxon>Eukaryota</taxon>
        <taxon>Metazoa</taxon>
        <taxon>Spiralia</taxon>
        <taxon>Gnathifera</taxon>
        <taxon>Rotifera</taxon>
        <taxon>Eurotatoria</taxon>
        <taxon>Bdelloidea</taxon>
        <taxon>Philodinida</taxon>
        <taxon>Philodinidae</taxon>
        <taxon>Didymodactylos</taxon>
    </lineage>
</organism>
<comment type="subcellular location">
    <subcellularLocation>
        <location evidence="1">Membrane</location>
        <topology evidence="1">Multi-pass membrane protein</topology>
    </subcellularLocation>
</comment>